<reference evidence="3 5" key="1">
    <citation type="submission" date="2015-09" db="EMBL/GenBank/DDBJ databases">
        <authorList>
            <consortium name="Pathogen Informatics"/>
        </authorList>
    </citation>
    <scope>NUCLEOTIDE SEQUENCE [LARGE SCALE GENOMIC DNA]</scope>
    <source>
        <strain evidence="3 5">2789STDY5608849</strain>
    </source>
</reference>
<evidence type="ECO:0000313" key="5">
    <source>
        <dbReference type="Proteomes" id="UP000095706"/>
    </source>
</evidence>
<sequence length="199" mass="22161">MSREKNGSRGTVKAVIYLLIVVILAGMVVYLTQSLRRDREPEITGTFIDSKLEAAGELTSAKMIYNGLIHYSDGSIPFLTQKAFNMTYRAEVRAGVDLSKANTEVTDSEVTVTLPAVEIFDISIDNDSIQYYDEKAALLNWERKEDAMDAIASAKEDVEQQTKEMDDLETMAQEQAKTLITGMLSETVGDKTLVVKFEE</sequence>
<dbReference type="EMBL" id="JAKNFS010000023">
    <property type="protein sequence ID" value="MCG4766708.1"/>
    <property type="molecule type" value="Genomic_DNA"/>
</dbReference>
<dbReference type="Pfam" id="PF14014">
    <property type="entry name" value="DUF4230"/>
    <property type="match status" value="1"/>
</dbReference>
<keyword evidence="2" id="KW-0472">Membrane</keyword>
<reference evidence="4" key="2">
    <citation type="submission" date="2022-01" db="EMBL/GenBank/DDBJ databases">
        <title>Collection of gut derived symbiotic bacterial strains cultured from healthy donors.</title>
        <authorList>
            <person name="Lin H."/>
            <person name="Kohout C."/>
            <person name="Waligurski E."/>
            <person name="Pamer E.G."/>
        </authorList>
    </citation>
    <scope>NUCLEOTIDE SEQUENCE</scope>
    <source>
        <strain evidence="4">DFI.5.49</strain>
    </source>
</reference>
<gene>
    <name evidence="3" type="ORF">ERS852406_01310</name>
    <name evidence="4" type="ORF">L0N21_14515</name>
</gene>
<dbReference type="OrthoDB" id="2067696at2"/>
<keyword evidence="1" id="KW-0175">Coiled coil</keyword>
<evidence type="ECO:0000313" key="4">
    <source>
        <dbReference type="EMBL" id="MCG4766708.1"/>
    </source>
</evidence>
<keyword evidence="2" id="KW-0812">Transmembrane</keyword>
<dbReference type="Proteomes" id="UP000095706">
    <property type="component" value="Unassembled WGS sequence"/>
</dbReference>
<dbReference type="InterPro" id="IPR025324">
    <property type="entry name" value="DUF4230"/>
</dbReference>
<dbReference type="RefSeq" id="WP_055221314.1">
    <property type="nucleotide sequence ID" value="NZ_CAXSRP010000003.1"/>
</dbReference>
<feature type="coiled-coil region" evidence="1">
    <location>
        <begin position="144"/>
        <end position="178"/>
    </location>
</feature>
<keyword evidence="2" id="KW-1133">Transmembrane helix</keyword>
<protein>
    <submittedName>
        <fullName evidence="4">DUF4230 domain-containing protein</fullName>
    </submittedName>
</protein>
<dbReference type="GeneID" id="79857011"/>
<evidence type="ECO:0000256" key="1">
    <source>
        <dbReference type="SAM" id="Coils"/>
    </source>
</evidence>
<feature type="transmembrane region" description="Helical" evidence="2">
    <location>
        <begin position="12"/>
        <end position="31"/>
    </location>
</feature>
<organism evidence="3 5">
    <name type="scientific">Fusicatenibacter saccharivorans</name>
    <dbReference type="NCBI Taxonomy" id="1150298"/>
    <lineage>
        <taxon>Bacteria</taxon>
        <taxon>Bacillati</taxon>
        <taxon>Bacillota</taxon>
        <taxon>Clostridia</taxon>
        <taxon>Lachnospirales</taxon>
        <taxon>Lachnospiraceae</taxon>
        <taxon>Fusicatenibacter</taxon>
    </lineage>
</organism>
<accession>A0A174CCD5</accession>
<dbReference type="AlphaFoldDB" id="A0A174CCD5"/>
<evidence type="ECO:0000313" key="3">
    <source>
        <dbReference type="EMBL" id="CUO11211.1"/>
    </source>
</evidence>
<dbReference type="Proteomes" id="UP001199915">
    <property type="component" value="Unassembled WGS sequence"/>
</dbReference>
<dbReference type="EMBL" id="CYYV01000005">
    <property type="protein sequence ID" value="CUO11211.1"/>
    <property type="molecule type" value="Genomic_DNA"/>
</dbReference>
<proteinExistence type="predicted"/>
<evidence type="ECO:0000256" key="2">
    <source>
        <dbReference type="SAM" id="Phobius"/>
    </source>
</evidence>
<name>A0A174CCD5_9FIRM</name>